<evidence type="ECO:0000256" key="5">
    <source>
        <dbReference type="ARBA" id="ARBA00023088"/>
    </source>
</evidence>
<accession>A0A3Q9QZ80</accession>
<keyword evidence="5" id="KW-0572">Peptidoglycan-anchor</keyword>
<comment type="subcellular location">
    <subcellularLocation>
        <location evidence="1">Secreted</location>
        <location evidence="1">Cell wall</location>
        <topology evidence="1">Peptidoglycan-anchor</topology>
    </subcellularLocation>
</comment>
<protein>
    <recommendedName>
        <fullName evidence="8">Excalibur calcium-binding domain-containing protein</fullName>
    </recommendedName>
</protein>
<evidence type="ECO:0000313" key="9">
    <source>
        <dbReference type="EMBL" id="AZU62310.1"/>
    </source>
</evidence>
<dbReference type="NCBIfam" id="TIGR01167">
    <property type="entry name" value="LPXTG_anchor"/>
    <property type="match status" value="1"/>
</dbReference>
<reference evidence="9 10" key="1">
    <citation type="submission" date="2017-07" db="EMBL/GenBank/DDBJ databases">
        <title>The complete genome sequence of Bacillus mesonae strain H20-5, an efficient strain improving plant abiotic stress resistance.</title>
        <authorList>
            <person name="Kim S.Y."/>
            <person name="Song H."/>
            <person name="Sang M.K."/>
            <person name="Weon H.-Y."/>
            <person name="Song J."/>
        </authorList>
    </citation>
    <scope>NUCLEOTIDE SEQUENCE [LARGE SCALE GENOMIC DNA]</scope>
    <source>
        <strain evidence="9 10">H20-5</strain>
    </source>
</reference>
<feature type="domain" description="Excalibur calcium-binding" evidence="8">
    <location>
        <begin position="26"/>
        <end position="67"/>
    </location>
</feature>
<dbReference type="Pfam" id="PF00746">
    <property type="entry name" value="Gram_pos_anchor"/>
    <property type="match status" value="1"/>
</dbReference>
<evidence type="ECO:0000256" key="1">
    <source>
        <dbReference type="ARBA" id="ARBA00004168"/>
    </source>
</evidence>
<dbReference type="EMBL" id="CP022572">
    <property type="protein sequence ID" value="AZU62310.1"/>
    <property type="molecule type" value="Genomic_DNA"/>
</dbReference>
<keyword evidence="6" id="KW-0812">Transmembrane</keyword>
<evidence type="ECO:0000256" key="3">
    <source>
        <dbReference type="ARBA" id="ARBA00022525"/>
    </source>
</evidence>
<proteinExistence type="predicted"/>
<dbReference type="InterPro" id="IPR008613">
    <property type="entry name" value="Excalibur_Ca-bd_domain"/>
</dbReference>
<evidence type="ECO:0000256" key="6">
    <source>
        <dbReference type="SAM" id="Phobius"/>
    </source>
</evidence>
<keyword evidence="6" id="KW-0472">Membrane</keyword>
<keyword evidence="4 7" id="KW-0732">Signal</keyword>
<dbReference type="KEGG" id="nmk:CHR53_14015"/>
<keyword evidence="3" id="KW-0964">Secreted</keyword>
<dbReference type="SMART" id="SM00894">
    <property type="entry name" value="Excalibur"/>
    <property type="match status" value="1"/>
</dbReference>
<keyword evidence="2" id="KW-0134">Cell wall</keyword>
<gene>
    <name evidence="9" type="ORF">CHR53_14015</name>
</gene>
<feature type="signal peptide" evidence="7">
    <location>
        <begin position="1"/>
        <end position="18"/>
    </location>
</feature>
<dbReference type="RefSeq" id="WP_066399313.1">
    <property type="nucleotide sequence ID" value="NZ_CP022572.1"/>
</dbReference>
<evidence type="ECO:0000313" key="10">
    <source>
        <dbReference type="Proteomes" id="UP000282892"/>
    </source>
</evidence>
<evidence type="ECO:0000259" key="8">
    <source>
        <dbReference type="SMART" id="SM00894"/>
    </source>
</evidence>
<keyword evidence="10" id="KW-1185">Reference proteome</keyword>
<dbReference type="Proteomes" id="UP000282892">
    <property type="component" value="Chromosome"/>
</dbReference>
<feature type="chain" id="PRO_5038927390" description="Excalibur calcium-binding domain-containing protein" evidence="7">
    <location>
        <begin position="19"/>
        <end position="136"/>
    </location>
</feature>
<evidence type="ECO:0000256" key="2">
    <source>
        <dbReference type="ARBA" id="ARBA00022512"/>
    </source>
</evidence>
<dbReference type="AlphaFoldDB" id="A0A3Q9QZ80"/>
<keyword evidence="6" id="KW-1133">Transmembrane helix</keyword>
<evidence type="ECO:0000256" key="4">
    <source>
        <dbReference type="ARBA" id="ARBA00022729"/>
    </source>
</evidence>
<dbReference type="InterPro" id="IPR019931">
    <property type="entry name" value="LPXTG_anchor"/>
</dbReference>
<organism evidence="9 10">
    <name type="scientific">Neobacillus mesonae</name>
    <dbReference type="NCBI Taxonomy" id="1193713"/>
    <lineage>
        <taxon>Bacteria</taxon>
        <taxon>Bacillati</taxon>
        <taxon>Bacillota</taxon>
        <taxon>Bacilli</taxon>
        <taxon>Bacillales</taxon>
        <taxon>Bacillaceae</taxon>
        <taxon>Neobacillus</taxon>
    </lineage>
</organism>
<name>A0A3Q9QZ80_9BACI</name>
<sequence>MKKALLSLLMTSFVFVFGLQNVSAQGDKNCPDFSTWNEAQTYFEQKGGSPTNNVDDLDRDGDGLACEDLTGAPDKTTWNWATDRLLPATDGGTVGDGENAGGQMPETATNNVNGIIAGVMIMAAGFLFFIRKRKAN</sequence>
<feature type="transmembrane region" description="Helical" evidence="6">
    <location>
        <begin position="112"/>
        <end position="130"/>
    </location>
</feature>
<evidence type="ECO:0000256" key="7">
    <source>
        <dbReference type="SAM" id="SignalP"/>
    </source>
</evidence>
<dbReference type="Pfam" id="PF05901">
    <property type="entry name" value="Excalibur"/>
    <property type="match status" value="1"/>
</dbReference>